<dbReference type="InterPro" id="IPR036388">
    <property type="entry name" value="WH-like_DNA-bd_sf"/>
</dbReference>
<dbReference type="InterPro" id="IPR016032">
    <property type="entry name" value="Sig_transdc_resp-reg_C-effctor"/>
</dbReference>
<gene>
    <name evidence="5" type="ORF">N425_08265</name>
</gene>
<dbReference type="SUPFAM" id="SSF46894">
    <property type="entry name" value="C-terminal effector domain of the bipartite response regulators"/>
    <property type="match status" value="1"/>
</dbReference>
<dbReference type="PRINTS" id="PR00038">
    <property type="entry name" value="HTHLUXR"/>
</dbReference>
<dbReference type="Gene3D" id="3.30.450.20">
    <property type="entry name" value="PAS domain"/>
    <property type="match status" value="1"/>
</dbReference>
<dbReference type="SMART" id="SM00421">
    <property type="entry name" value="HTH_LUXR"/>
    <property type="match status" value="1"/>
</dbReference>
<keyword evidence="1" id="KW-0805">Transcription regulation</keyword>
<dbReference type="Pfam" id="PF00196">
    <property type="entry name" value="GerE"/>
    <property type="match status" value="1"/>
</dbReference>
<sequence length="250" mass="28869">MVKKEDFFTEENCVSYVSEDEYARLSPFIEAFDVVARTTYKSIYIIDYYRRNFLYVSNNPFYLCGMKAEQVQAMGYDFYLKFTPESEHRLLLEANRSGFQFASTVPSEQLNEYVISYDFHICPPGKVPTLINHKITPLKMTPGGKHVWLVLCVASLSAASKAGNIEVTRLGDEALWTYKNRQWTKERSILTKREKEVMSLLVRGNTTKEIAAKLNRSENTIKLYRKKIFAKLTVRNESTAVLAAINRRIV</sequence>
<dbReference type="PROSITE" id="PS50043">
    <property type="entry name" value="HTH_LUXR_2"/>
    <property type="match status" value="1"/>
</dbReference>
<dbReference type="Gene3D" id="1.10.10.10">
    <property type="entry name" value="Winged helix-like DNA-binding domain superfamily/Winged helix DNA-binding domain"/>
    <property type="match status" value="1"/>
</dbReference>
<proteinExistence type="predicted"/>
<dbReference type="AlphaFoldDB" id="W2C3J0"/>
<dbReference type="CDD" id="cd06170">
    <property type="entry name" value="LuxR_C_like"/>
    <property type="match status" value="1"/>
</dbReference>
<keyword evidence="3" id="KW-0804">Transcription</keyword>
<feature type="domain" description="HTH luxR-type" evidence="4">
    <location>
        <begin position="183"/>
        <end position="248"/>
    </location>
</feature>
<organism evidence="5 6">
    <name type="scientific">Tannerella sp. oral taxon BU063 isolate Cell 2</name>
    <dbReference type="NCBI Taxonomy" id="1411148"/>
    <lineage>
        <taxon>Bacteria</taxon>
        <taxon>Pseudomonadati</taxon>
        <taxon>Bacteroidota</taxon>
        <taxon>Bacteroidia</taxon>
        <taxon>Bacteroidales</taxon>
        <taxon>Tannerellaceae</taxon>
        <taxon>Tannerella</taxon>
    </lineage>
</organism>
<dbReference type="InterPro" id="IPR000792">
    <property type="entry name" value="Tscrpt_reg_LuxR_C"/>
</dbReference>
<dbReference type="Proteomes" id="UP000018837">
    <property type="component" value="Unassembled WGS sequence"/>
</dbReference>
<evidence type="ECO:0000256" key="1">
    <source>
        <dbReference type="ARBA" id="ARBA00023015"/>
    </source>
</evidence>
<evidence type="ECO:0000259" key="4">
    <source>
        <dbReference type="PROSITE" id="PS50043"/>
    </source>
</evidence>
<dbReference type="GO" id="GO:0006355">
    <property type="term" value="P:regulation of DNA-templated transcription"/>
    <property type="evidence" value="ECO:0007669"/>
    <property type="project" value="InterPro"/>
</dbReference>
<evidence type="ECO:0000256" key="2">
    <source>
        <dbReference type="ARBA" id="ARBA00023125"/>
    </source>
</evidence>
<accession>W2C3J0</accession>
<evidence type="ECO:0000313" key="6">
    <source>
        <dbReference type="Proteomes" id="UP000018837"/>
    </source>
</evidence>
<evidence type="ECO:0000256" key="3">
    <source>
        <dbReference type="ARBA" id="ARBA00023163"/>
    </source>
</evidence>
<evidence type="ECO:0000313" key="5">
    <source>
        <dbReference type="EMBL" id="ETK01725.1"/>
    </source>
</evidence>
<dbReference type="GO" id="GO:0003677">
    <property type="term" value="F:DNA binding"/>
    <property type="evidence" value="ECO:0007669"/>
    <property type="project" value="UniProtKB-KW"/>
</dbReference>
<protein>
    <recommendedName>
        <fullName evidence="4">HTH luxR-type domain-containing protein</fullName>
    </recommendedName>
</protein>
<dbReference type="PATRIC" id="fig|1411148.3.peg.1291"/>
<dbReference type="PANTHER" id="PTHR44688">
    <property type="entry name" value="DNA-BINDING TRANSCRIPTIONAL ACTIVATOR DEVR_DOSR"/>
    <property type="match status" value="1"/>
</dbReference>
<comment type="caution">
    <text evidence="5">The sequence shown here is derived from an EMBL/GenBank/DDBJ whole genome shotgun (WGS) entry which is preliminary data.</text>
</comment>
<dbReference type="PANTHER" id="PTHR44688:SF16">
    <property type="entry name" value="DNA-BINDING TRANSCRIPTIONAL ACTIVATOR DEVR_DOSR"/>
    <property type="match status" value="1"/>
</dbReference>
<dbReference type="EMBL" id="AYUF01000457">
    <property type="protein sequence ID" value="ETK01725.1"/>
    <property type="molecule type" value="Genomic_DNA"/>
</dbReference>
<name>W2C3J0_9BACT</name>
<reference evidence="5 6" key="1">
    <citation type="submission" date="2013-11" db="EMBL/GenBank/DDBJ databases">
        <title>Single cell genomics of uncultured Tannerella BU063 (oral taxon 286).</title>
        <authorList>
            <person name="Beall C.J."/>
            <person name="Campbell A.G."/>
            <person name="Griffen A.L."/>
            <person name="Podar M."/>
            <person name="Leys E.J."/>
        </authorList>
    </citation>
    <scope>NUCLEOTIDE SEQUENCE [LARGE SCALE GENOMIC DNA]</scope>
    <source>
        <strain evidence="5">Cell 2</strain>
    </source>
</reference>
<keyword evidence="2" id="KW-0238">DNA-binding</keyword>